<dbReference type="SUPFAM" id="SSF56655">
    <property type="entry name" value="Carbohydrate phosphatase"/>
    <property type="match status" value="1"/>
</dbReference>
<dbReference type="RefSeq" id="WP_049679736.1">
    <property type="nucleotide sequence ID" value="NZ_LFZW01000001.1"/>
</dbReference>
<dbReference type="PANTHER" id="PTHR20854:SF4">
    <property type="entry name" value="INOSITOL-1-MONOPHOSPHATASE-RELATED"/>
    <property type="match status" value="1"/>
</dbReference>
<dbReference type="FunFam" id="3.30.540.10:FF:000003">
    <property type="entry name" value="Inositol-1-monophosphatase"/>
    <property type="match status" value="1"/>
</dbReference>
<reference evidence="7" key="1">
    <citation type="submission" date="2015-07" db="EMBL/GenBank/DDBJ databases">
        <title>Genome sequencing project for genomic taxonomy and phylogenomics of Bacillus-like bacteria.</title>
        <authorList>
            <person name="Liu B."/>
            <person name="Wang J."/>
            <person name="Zhu Y."/>
            <person name="Liu G."/>
            <person name="Chen Q."/>
            <person name="Chen Z."/>
            <person name="Lan J."/>
            <person name="Che J."/>
            <person name="Ge C."/>
            <person name="Shi H."/>
            <person name="Pan Z."/>
            <person name="Liu X."/>
        </authorList>
    </citation>
    <scope>NUCLEOTIDE SEQUENCE [LARGE SCALE GENOMIC DNA]</scope>
    <source>
        <strain evidence="7">FJAT-27997</strain>
    </source>
</reference>
<evidence type="ECO:0000256" key="1">
    <source>
        <dbReference type="ARBA" id="ARBA00001946"/>
    </source>
</evidence>
<dbReference type="InterPro" id="IPR000760">
    <property type="entry name" value="Inositol_monophosphatase-like"/>
</dbReference>
<keyword evidence="4 5" id="KW-0460">Magnesium</keyword>
<feature type="binding site" evidence="5">
    <location>
        <position position="87"/>
    </location>
    <ligand>
        <name>Mg(2+)</name>
        <dbReference type="ChEBI" id="CHEBI:18420"/>
        <label>1</label>
        <note>catalytic</note>
    </ligand>
</feature>
<dbReference type="GO" id="GO:0046872">
    <property type="term" value="F:metal ion binding"/>
    <property type="evidence" value="ECO:0007669"/>
    <property type="project" value="UniProtKB-KW"/>
</dbReference>
<dbReference type="PROSITE" id="PS00629">
    <property type="entry name" value="IMP_1"/>
    <property type="match status" value="1"/>
</dbReference>
<evidence type="ECO:0000313" key="7">
    <source>
        <dbReference type="Proteomes" id="UP000037146"/>
    </source>
</evidence>
<evidence type="ECO:0000313" key="6">
    <source>
        <dbReference type="EMBL" id="KMY48414.1"/>
    </source>
</evidence>
<keyword evidence="2 5" id="KW-0479">Metal-binding</keyword>
<dbReference type="STRING" id="1679170.AC625_01850"/>
<comment type="caution">
    <text evidence="6">The sequence shown here is derived from an EMBL/GenBank/DDBJ whole genome shotgun (WGS) entry which is preliminary data.</text>
</comment>
<evidence type="ECO:0000256" key="2">
    <source>
        <dbReference type="ARBA" id="ARBA00022723"/>
    </source>
</evidence>
<accession>A0A0K9GP02</accession>
<dbReference type="Pfam" id="PF00459">
    <property type="entry name" value="Inositol_P"/>
    <property type="match status" value="1"/>
</dbReference>
<dbReference type="PRINTS" id="PR00377">
    <property type="entry name" value="IMPHPHTASES"/>
</dbReference>
<dbReference type="PATRIC" id="fig|1679170.3.peg.355"/>
<gene>
    <name evidence="6" type="ORF">AC625_01850</name>
</gene>
<dbReference type="PANTHER" id="PTHR20854">
    <property type="entry name" value="INOSITOL MONOPHOSPHATASE"/>
    <property type="match status" value="1"/>
</dbReference>
<dbReference type="Gene3D" id="3.40.190.80">
    <property type="match status" value="1"/>
</dbReference>
<comment type="cofactor">
    <cofactor evidence="1 5">
        <name>Mg(2+)</name>
        <dbReference type="ChEBI" id="CHEBI:18420"/>
    </cofactor>
</comment>
<keyword evidence="7" id="KW-1185">Reference proteome</keyword>
<protein>
    <recommendedName>
        <fullName evidence="8">Inositol monophosphatase</fullName>
    </recommendedName>
</protein>
<evidence type="ECO:0000256" key="5">
    <source>
        <dbReference type="PIRSR" id="PIRSR600760-2"/>
    </source>
</evidence>
<evidence type="ECO:0000256" key="3">
    <source>
        <dbReference type="ARBA" id="ARBA00022801"/>
    </source>
</evidence>
<sequence length="260" mass="29577">MENLQIIHTQIVEWLNEIVPIIKGSLSEELIIETKLNRKDLVTNIDKKVQDFLVQKIKGTYPAHIIVGEESPELKIRDKREHVWIIDPIDGTANFVKQQDHFCILIAYYENDIGKLGYIFDVMNDDLYYAIENKGAFVNDEKLPIQKEVTLQEGLISADVRDWAGKECFGRLAEESFGIRYFGCGGIDSIHVITGKFVAFATSKSGPWDLAAQLVFAKELGLKASHFDGRKLHYLDRGDWVLSNKGAYDDLINILKGWNC</sequence>
<dbReference type="OrthoDB" id="9772456at2"/>
<feature type="binding site" evidence="5">
    <location>
        <position position="89"/>
    </location>
    <ligand>
        <name>Mg(2+)</name>
        <dbReference type="ChEBI" id="CHEBI:18420"/>
        <label>1</label>
        <note>catalytic</note>
    </ligand>
</feature>
<feature type="binding site" evidence="5">
    <location>
        <position position="69"/>
    </location>
    <ligand>
        <name>Mg(2+)</name>
        <dbReference type="ChEBI" id="CHEBI:18420"/>
        <label>1</label>
        <note>catalytic</note>
    </ligand>
</feature>
<dbReference type="InterPro" id="IPR020583">
    <property type="entry name" value="Inositol_monoP_metal-BS"/>
</dbReference>
<feature type="binding site" evidence="5">
    <location>
        <position position="209"/>
    </location>
    <ligand>
        <name>Mg(2+)</name>
        <dbReference type="ChEBI" id="CHEBI:18420"/>
        <label>1</label>
        <note>catalytic</note>
    </ligand>
</feature>
<dbReference type="CDD" id="cd01637">
    <property type="entry name" value="IMPase_like"/>
    <property type="match status" value="1"/>
</dbReference>
<dbReference type="EMBL" id="LFZW01000001">
    <property type="protein sequence ID" value="KMY48414.1"/>
    <property type="molecule type" value="Genomic_DNA"/>
</dbReference>
<keyword evidence="3" id="KW-0378">Hydrolase</keyword>
<organism evidence="6 7">
    <name type="scientific">Peribacillus loiseleuriae</name>
    <dbReference type="NCBI Taxonomy" id="1679170"/>
    <lineage>
        <taxon>Bacteria</taxon>
        <taxon>Bacillati</taxon>
        <taxon>Bacillota</taxon>
        <taxon>Bacilli</taxon>
        <taxon>Bacillales</taxon>
        <taxon>Bacillaceae</taxon>
        <taxon>Peribacillus</taxon>
    </lineage>
</organism>
<dbReference type="GO" id="GO:0007165">
    <property type="term" value="P:signal transduction"/>
    <property type="evidence" value="ECO:0007669"/>
    <property type="project" value="TreeGrafter"/>
</dbReference>
<dbReference type="GO" id="GO:0006020">
    <property type="term" value="P:inositol metabolic process"/>
    <property type="evidence" value="ECO:0007669"/>
    <property type="project" value="TreeGrafter"/>
</dbReference>
<proteinExistence type="predicted"/>
<dbReference type="Gene3D" id="3.30.540.10">
    <property type="entry name" value="Fructose-1,6-Bisphosphatase, subunit A, domain 1"/>
    <property type="match status" value="1"/>
</dbReference>
<feature type="binding site" evidence="5">
    <location>
        <position position="90"/>
    </location>
    <ligand>
        <name>Mg(2+)</name>
        <dbReference type="ChEBI" id="CHEBI:18420"/>
        <label>2</label>
    </ligand>
</feature>
<name>A0A0K9GP02_9BACI</name>
<dbReference type="GO" id="GO:0008934">
    <property type="term" value="F:inositol monophosphate 1-phosphatase activity"/>
    <property type="evidence" value="ECO:0007669"/>
    <property type="project" value="TreeGrafter"/>
</dbReference>
<evidence type="ECO:0000256" key="4">
    <source>
        <dbReference type="ARBA" id="ARBA00022842"/>
    </source>
</evidence>
<dbReference type="Proteomes" id="UP000037146">
    <property type="component" value="Unassembled WGS sequence"/>
</dbReference>
<dbReference type="AlphaFoldDB" id="A0A0K9GP02"/>
<evidence type="ECO:0008006" key="8">
    <source>
        <dbReference type="Google" id="ProtNLM"/>
    </source>
</evidence>